<dbReference type="GeneID" id="9683301"/>
<feature type="binding site" evidence="7">
    <location>
        <position position="31"/>
    </location>
    <ligand>
        <name>Mg(2+)</name>
        <dbReference type="ChEBI" id="CHEBI:18420"/>
    </ligand>
</feature>
<dbReference type="InterPro" id="IPR006689">
    <property type="entry name" value="Small_GTPase_ARF/SAR"/>
</dbReference>
<organism evidence="10">
    <name type="scientific">Micromonas pusilla (strain CCMP1545)</name>
    <name type="common">Picoplanktonic green alga</name>
    <dbReference type="NCBI Taxonomy" id="564608"/>
    <lineage>
        <taxon>Eukaryota</taxon>
        <taxon>Viridiplantae</taxon>
        <taxon>Chlorophyta</taxon>
        <taxon>Mamiellophyceae</taxon>
        <taxon>Mamiellales</taxon>
        <taxon>Mamiellaceae</taxon>
        <taxon>Micromonas</taxon>
    </lineage>
</organism>
<comment type="similarity">
    <text evidence="1 8">Belongs to the small GTPase superfamily. Arf family.</text>
</comment>
<dbReference type="GO" id="GO:0003924">
    <property type="term" value="F:GTPase activity"/>
    <property type="evidence" value="ECO:0007669"/>
    <property type="project" value="InterPro"/>
</dbReference>
<keyword evidence="4" id="KW-0931">ER-Golgi transport</keyword>
<keyword evidence="3 6" id="KW-0547">Nucleotide-binding</keyword>
<dbReference type="PRINTS" id="PR00328">
    <property type="entry name" value="SAR1GTPBP"/>
</dbReference>
<dbReference type="EMBL" id="GG663738">
    <property type="protein sequence ID" value="EEH57814.1"/>
    <property type="molecule type" value="Genomic_DNA"/>
</dbReference>
<evidence type="ECO:0000256" key="3">
    <source>
        <dbReference type="ARBA" id="ARBA00022741"/>
    </source>
</evidence>
<dbReference type="InterPro" id="IPR005225">
    <property type="entry name" value="Small_GTP-bd"/>
</dbReference>
<dbReference type="InterPro" id="IPR024156">
    <property type="entry name" value="Small_GTPase_ARF"/>
</dbReference>
<dbReference type="KEGG" id="mpp:MICPUCDRAFT_44222"/>
<dbReference type="NCBIfam" id="TIGR00231">
    <property type="entry name" value="small_GTP"/>
    <property type="match status" value="1"/>
</dbReference>
<evidence type="ECO:0000256" key="2">
    <source>
        <dbReference type="ARBA" id="ARBA00022707"/>
    </source>
</evidence>
<dbReference type="GO" id="GO:0046872">
    <property type="term" value="F:metal ion binding"/>
    <property type="evidence" value="ECO:0007669"/>
    <property type="project" value="UniProtKB-KW"/>
</dbReference>
<proteinExistence type="inferred from homology"/>
<dbReference type="AlphaFoldDB" id="C1MR37"/>
<dbReference type="Proteomes" id="UP000001876">
    <property type="component" value="Unassembled WGS sequence"/>
</dbReference>
<evidence type="ECO:0000256" key="8">
    <source>
        <dbReference type="RuleBase" id="RU003925"/>
    </source>
</evidence>
<protein>
    <submittedName>
        <fullName evidence="9">Predicted protein</fullName>
    </submittedName>
</protein>
<feature type="binding site" evidence="6">
    <location>
        <position position="72"/>
    </location>
    <ligand>
        <name>GTP</name>
        <dbReference type="ChEBI" id="CHEBI:37565"/>
    </ligand>
</feature>
<keyword evidence="7" id="KW-0479">Metal-binding</keyword>
<sequence>MGLWKNFLIRLGLAKKKRSILVVGLANGGKTTLVNRMKPTKDREEDVAPTVGFSVERFSLHKCKLTVIDMSGQERYLDLWECYYKECQAVVFVVDATGGDDVLRESEKMLRGMLRRDELARRPLLVFANKSDVPTALGASDIARAVDLMGAAGDGRAWHIGACSALTGVGIDEGFRWLIGKL</sequence>
<dbReference type="GO" id="GO:0016192">
    <property type="term" value="P:vesicle-mediated transport"/>
    <property type="evidence" value="ECO:0007669"/>
    <property type="project" value="UniProtKB-KW"/>
</dbReference>
<evidence type="ECO:0000256" key="7">
    <source>
        <dbReference type="PIRSR" id="PIRSR606689-2"/>
    </source>
</evidence>
<dbReference type="SMART" id="SM00177">
    <property type="entry name" value="ARF"/>
    <property type="match status" value="1"/>
</dbReference>
<accession>C1MR37</accession>
<evidence type="ECO:0000313" key="10">
    <source>
        <dbReference type="Proteomes" id="UP000001876"/>
    </source>
</evidence>
<dbReference type="RefSeq" id="XP_003057863.1">
    <property type="nucleotide sequence ID" value="XM_003057817.1"/>
</dbReference>
<dbReference type="FunFam" id="3.40.50.300:FF:001166">
    <property type="entry name" value="ADP-ribosylation factor D"/>
    <property type="match status" value="1"/>
</dbReference>
<dbReference type="SMART" id="SM00178">
    <property type="entry name" value="SAR"/>
    <property type="match status" value="1"/>
</dbReference>
<feature type="binding site" evidence="6">
    <location>
        <begin position="24"/>
        <end position="31"/>
    </location>
    <ligand>
        <name>GTP</name>
        <dbReference type="ChEBI" id="CHEBI:37565"/>
    </ligand>
</feature>
<keyword evidence="7" id="KW-0460">Magnesium</keyword>
<evidence type="ECO:0000256" key="1">
    <source>
        <dbReference type="ARBA" id="ARBA00010290"/>
    </source>
</evidence>
<dbReference type="SUPFAM" id="SSF52540">
    <property type="entry name" value="P-loop containing nucleoside triphosphate hydrolases"/>
    <property type="match status" value="1"/>
</dbReference>
<dbReference type="PANTHER" id="PTHR11711">
    <property type="entry name" value="ADP RIBOSYLATION FACTOR-RELATED"/>
    <property type="match status" value="1"/>
</dbReference>
<evidence type="ECO:0000256" key="6">
    <source>
        <dbReference type="PIRSR" id="PIRSR606689-1"/>
    </source>
</evidence>
<name>C1MR37_MICPC</name>
<keyword evidence="10" id="KW-1185">Reference proteome</keyword>
<reference evidence="9 10" key="1">
    <citation type="journal article" date="2009" name="Science">
        <title>Green evolution and dynamic adaptations revealed by genomes of the marine picoeukaryotes Micromonas.</title>
        <authorList>
            <person name="Worden A.Z."/>
            <person name="Lee J.H."/>
            <person name="Mock T."/>
            <person name="Rouze P."/>
            <person name="Simmons M.P."/>
            <person name="Aerts A.L."/>
            <person name="Allen A.E."/>
            <person name="Cuvelier M.L."/>
            <person name="Derelle E."/>
            <person name="Everett M.V."/>
            <person name="Foulon E."/>
            <person name="Grimwood J."/>
            <person name="Gundlach H."/>
            <person name="Henrissat B."/>
            <person name="Napoli C."/>
            <person name="McDonald S.M."/>
            <person name="Parker M.S."/>
            <person name="Rombauts S."/>
            <person name="Salamov A."/>
            <person name="Von Dassow P."/>
            <person name="Badger J.H."/>
            <person name="Coutinho P.M."/>
            <person name="Demir E."/>
            <person name="Dubchak I."/>
            <person name="Gentemann C."/>
            <person name="Eikrem W."/>
            <person name="Gready J.E."/>
            <person name="John U."/>
            <person name="Lanier W."/>
            <person name="Lindquist E.A."/>
            <person name="Lucas S."/>
            <person name="Mayer K.F."/>
            <person name="Moreau H."/>
            <person name="Not F."/>
            <person name="Otillar R."/>
            <person name="Panaud O."/>
            <person name="Pangilinan J."/>
            <person name="Paulsen I."/>
            <person name="Piegu B."/>
            <person name="Poliakov A."/>
            <person name="Robbens S."/>
            <person name="Schmutz J."/>
            <person name="Toulza E."/>
            <person name="Wyss T."/>
            <person name="Zelensky A."/>
            <person name="Zhou K."/>
            <person name="Armbrust E.V."/>
            <person name="Bhattacharya D."/>
            <person name="Goodenough U.W."/>
            <person name="Van de Peer Y."/>
            <person name="Grigoriev I.V."/>
        </authorList>
    </citation>
    <scope>NUCLEOTIDE SEQUENCE [LARGE SCALE GENOMIC DNA]</scope>
    <source>
        <strain evidence="9 10">CCMP1545</strain>
    </source>
</reference>
<dbReference type="eggNOG" id="KOG0070">
    <property type="taxonomic scope" value="Eukaryota"/>
</dbReference>
<dbReference type="Gene3D" id="3.40.50.300">
    <property type="entry name" value="P-loop containing nucleotide triphosphate hydrolases"/>
    <property type="match status" value="1"/>
</dbReference>
<keyword evidence="2" id="KW-0519">Myristate</keyword>
<keyword evidence="4" id="KW-0813">Transport</keyword>
<evidence type="ECO:0000313" key="9">
    <source>
        <dbReference type="EMBL" id="EEH57814.1"/>
    </source>
</evidence>
<keyword evidence="5 6" id="KW-0342">GTP-binding</keyword>
<feature type="binding site" evidence="6">
    <location>
        <begin position="129"/>
        <end position="132"/>
    </location>
    <ligand>
        <name>GTP</name>
        <dbReference type="ChEBI" id="CHEBI:37565"/>
    </ligand>
</feature>
<dbReference type="OrthoDB" id="414781at2759"/>
<evidence type="ECO:0000256" key="5">
    <source>
        <dbReference type="ARBA" id="ARBA00023134"/>
    </source>
</evidence>
<dbReference type="GO" id="GO:0005525">
    <property type="term" value="F:GTP binding"/>
    <property type="evidence" value="ECO:0007669"/>
    <property type="project" value="UniProtKB-KW"/>
</dbReference>
<evidence type="ECO:0000256" key="4">
    <source>
        <dbReference type="ARBA" id="ARBA00022892"/>
    </source>
</evidence>
<dbReference type="Pfam" id="PF00025">
    <property type="entry name" value="Arf"/>
    <property type="match status" value="1"/>
</dbReference>
<dbReference type="InterPro" id="IPR027417">
    <property type="entry name" value="P-loop_NTPase"/>
</dbReference>
<dbReference type="STRING" id="564608.C1MR37"/>
<gene>
    <name evidence="9" type="ORF">MICPUCDRAFT_44222</name>
</gene>
<dbReference type="OMA" id="IHSTCAL"/>
<feature type="binding site" evidence="7">
    <location>
        <position position="50"/>
    </location>
    <ligand>
        <name>Mg(2+)</name>
        <dbReference type="ChEBI" id="CHEBI:18420"/>
    </ligand>
</feature>
<dbReference type="PROSITE" id="PS51417">
    <property type="entry name" value="ARF"/>
    <property type="match status" value="1"/>
</dbReference>
<keyword evidence="2" id="KW-0449">Lipoprotein</keyword>